<accession>A0A285RH73</accession>
<evidence type="ECO:0000313" key="1">
    <source>
        <dbReference type="EMBL" id="SOB93039.1"/>
    </source>
</evidence>
<dbReference type="EMBL" id="OBMT01000001">
    <property type="protein sequence ID" value="SOB93039.1"/>
    <property type="molecule type" value="Genomic_DNA"/>
</dbReference>
<name>A0A285RH73_9RHOB</name>
<protein>
    <submittedName>
        <fullName evidence="1">Uncharacterized protein</fullName>
    </submittedName>
</protein>
<dbReference type="Proteomes" id="UP000219111">
    <property type="component" value="Unassembled WGS sequence"/>
</dbReference>
<organism evidence="1 2">
    <name type="scientific">Rhodobacter maris</name>
    <dbReference type="NCBI Taxonomy" id="446682"/>
    <lineage>
        <taxon>Bacteria</taxon>
        <taxon>Pseudomonadati</taxon>
        <taxon>Pseudomonadota</taxon>
        <taxon>Alphaproteobacteria</taxon>
        <taxon>Rhodobacterales</taxon>
        <taxon>Rhodobacter group</taxon>
        <taxon>Rhodobacter</taxon>
    </lineage>
</organism>
<evidence type="ECO:0000313" key="2">
    <source>
        <dbReference type="Proteomes" id="UP000219111"/>
    </source>
</evidence>
<proteinExistence type="predicted"/>
<keyword evidence="2" id="KW-1185">Reference proteome</keyword>
<dbReference type="AlphaFoldDB" id="A0A285RH73"/>
<reference evidence="2" key="1">
    <citation type="submission" date="2017-08" db="EMBL/GenBank/DDBJ databases">
        <authorList>
            <person name="Varghese N."/>
            <person name="Submissions S."/>
        </authorList>
    </citation>
    <scope>NUCLEOTIDE SEQUENCE [LARGE SCALE GENOMIC DNA]</scope>
    <source>
        <strain evidence="2">JA276</strain>
    </source>
</reference>
<gene>
    <name evidence="1" type="ORF">SAMN05877831_10198</name>
</gene>
<sequence length="52" mass="5240">MTSKGSSRLFSRAAANGLARGQQATAPEAVWIGVMGASPGPARRPLNGGCRA</sequence>